<dbReference type="PRINTS" id="PR00237">
    <property type="entry name" value="GPCRRHODOPSN"/>
</dbReference>
<organism evidence="9 10">
    <name type="scientific">Holothuria leucospilota</name>
    <name type="common">Black long sea cucumber</name>
    <name type="synonym">Mertensiothuria leucospilota</name>
    <dbReference type="NCBI Taxonomy" id="206669"/>
    <lineage>
        <taxon>Eukaryota</taxon>
        <taxon>Metazoa</taxon>
        <taxon>Echinodermata</taxon>
        <taxon>Eleutherozoa</taxon>
        <taxon>Echinozoa</taxon>
        <taxon>Holothuroidea</taxon>
        <taxon>Aspidochirotacea</taxon>
        <taxon>Aspidochirotida</taxon>
        <taxon>Holothuriidae</taxon>
        <taxon>Holothuria</taxon>
    </lineage>
</organism>
<protein>
    <recommendedName>
        <fullName evidence="11">G-protein coupled receptors family 1 profile domain-containing protein</fullName>
    </recommendedName>
</protein>
<keyword evidence="10" id="KW-1185">Reference proteome</keyword>
<evidence type="ECO:0000256" key="3">
    <source>
        <dbReference type="ARBA" id="ARBA00022692"/>
    </source>
</evidence>
<accession>A0A9Q1C978</accession>
<evidence type="ECO:0008006" key="11">
    <source>
        <dbReference type="Google" id="ProtNLM"/>
    </source>
</evidence>
<evidence type="ECO:0000256" key="6">
    <source>
        <dbReference type="ARBA" id="ARBA00023136"/>
    </source>
</evidence>
<sequence>MSVKEIQITKSLFFIVCVFIVCLTPHAVCSFLECTSHFTRRLVALNSLINPFIYGIGHPNFRKVLIKLFTCKPIPEPSRFAKWLCNICKHPF</sequence>
<dbReference type="EMBL" id="JAIZAY010000005">
    <property type="protein sequence ID" value="KAJ8041568.1"/>
    <property type="molecule type" value="Genomic_DNA"/>
</dbReference>
<keyword evidence="8" id="KW-0807">Transducer</keyword>
<keyword evidence="5" id="KW-0297">G-protein coupled receptor</keyword>
<dbReference type="Gene3D" id="1.20.1070.10">
    <property type="entry name" value="Rhodopsin 7-helix transmembrane proteins"/>
    <property type="match status" value="1"/>
</dbReference>
<dbReference type="SUPFAM" id="SSF81321">
    <property type="entry name" value="Family A G protein-coupled receptor-like"/>
    <property type="match status" value="1"/>
</dbReference>
<evidence type="ECO:0000256" key="5">
    <source>
        <dbReference type="ARBA" id="ARBA00023040"/>
    </source>
</evidence>
<evidence type="ECO:0000256" key="1">
    <source>
        <dbReference type="ARBA" id="ARBA00004651"/>
    </source>
</evidence>
<evidence type="ECO:0000256" key="7">
    <source>
        <dbReference type="ARBA" id="ARBA00023170"/>
    </source>
</evidence>
<proteinExistence type="predicted"/>
<evidence type="ECO:0000313" key="10">
    <source>
        <dbReference type="Proteomes" id="UP001152320"/>
    </source>
</evidence>
<keyword evidence="3" id="KW-0812">Transmembrane</keyword>
<keyword evidence="2" id="KW-1003">Cell membrane</keyword>
<evidence type="ECO:0000256" key="2">
    <source>
        <dbReference type="ARBA" id="ARBA00022475"/>
    </source>
</evidence>
<dbReference type="Proteomes" id="UP001152320">
    <property type="component" value="Chromosome 5"/>
</dbReference>
<dbReference type="InterPro" id="IPR000276">
    <property type="entry name" value="GPCR_Rhodpsn"/>
</dbReference>
<comment type="subcellular location">
    <subcellularLocation>
        <location evidence="1">Cell membrane</location>
        <topology evidence="1">Multi-pass membrane protein</topology>
    </subcellularLocation>
</comment>
<keyword evidence="4" id="KW-1133">Transmembrane helix</keyword>
<dbReference type="PANTHER" id="PTHR24228">
    <property type="entry name" value="B2 BRADYKININ RECEPTOR/ANGIOTENSIN II RECEPTOR"/>
    <property type="match status" value="1"/>
</dbReference>
<evidence type="ECO:0000256" key="8">
    <source>
        <dbReference type="ARBA" id="ARBA00023224"/>
    </source>
</evidence>
<dbReference type="GO" id="GO:0004930">
    <property type="term" value="F:G protein-coupled receptor activity"/>
    <property type="evidence" value="ECO:0007669"/>
    <property type="project" value="UniProtKB-KW"/>
</dbReference>
<name>A0A9Q1C978_HOLLE</name>
<gene>
    <name evidence="9" type="ORF">HOLleu_12426</name>
</gene>
<dbReference type="GO" id="GO:0005886">
    <property type="term" value="C:plasma membrane"/>
    <property type="evidence" value="ECO:0007669"/>
    <property type="project" value="UniProtKB-SubCell"/>
</dbReference>
<dbReference type="OrthoDB" id="10010417at2759"/>
<evidence type="ECO:0000313" key="9">
    <source>
        <dbReference type="EMBL" id="KAJ8041568.1"/>
    </source>
</evidence>
<dbReference type="PANTHER" id="PTHR24228:SF72">
    <property type="entry name" value="G-PROTEIN COUPLED RECEPTORS FAMILY 1 PROFILE DOMAIN-CONTAINING PROTEIN"/>
    <property type="match status" value="1"/>
</dbReference>
<comment type="caution">
    <text evidence="9">The sequence shown here is derived from an EMBL/GenBank/DDBJ whole genome shotgun (WGS) entry which is preliminary data.</text>
</comment>
<keyword evidence="6" id="KW-0472">Membrane</keyword>
<reference evidence="9" key="1">
    <citation type="submission" date="2021-10" db="EMBL/GenBank/DDBJ databases">
        <title>Tropical sea cucumber genome reveals ecological adaptation and Cuvierian tubules defense mechanism.</title>
        <authorList>
            <person name="Chen T."/>
        </authorList>
    </citation>
    <scope>NUCLEOTIDE SEQUENCE</scope>
    <source>
        <strain evidence="9">Nanhai2018</strain>
        <tissue evidence="9">Muscle</tissue>
    </source>
</reference>
<keyword evidence="7" id="KW-0675">Receptor</keyword>
<dbReference type="AlphaFoldDB" id="A0A9Q1C978"/>
<evidence type="ECO:0000256" key="4">
    <source>
        <dbReference type="ARBA" id="ARBA00022989"/>
    </source>
</evidence>